<evidence type="ECO:0000313" key="2">
    <source>
        <dbReference type="EMBL" id="CAD6195816.1"/>
    </source>
</evidence>
<dbReference type="AlphaFoldDB" id="A0A8S1HGS4"/>
<accession>A0A8S1HGS4</accession>
<comment type="caution">
    <text evidence="2">The sequence shown here is derived from an EMBL/GenBank/DDBJ whole genome shotgun (WGS) entry which is preliminary data.</text>
</comment>
<gene>
    <name evidence="2" type="ORF">CAUJ_LOCUS11735</name>
</gene>
<name>A0A8S1HGS4_9PELO</name>
<dbReference type="Proteomes" id="UP000835052">
    <property type="component" value="Unassembled WGS sequence"/>
</dbReference>
<keyword evidence="3" id="KW-1185">Reference proteome</keyword>
<feature type="compositionally biased region" description="Polar residues" evidence="1">
    <location>
        <begin position="68"/>
        <end position="77"/>
    </location>
</feature>
<evidence type="ECO:0000256" key="1">
    <source>
        <dbReference type="SAM" id="MobiDB-lite"/>
    </source>
</evidence>
<sequence>MGMLFVSRNLYFFIESVKVNRKSWFYYNINLTKLMNLFDQFNELLKALNNRLTAAPESDDDMPEHDSTPPSAVASTT</sequence>
<evidence type="ECO:0000313" key="3">
    <source>
        <dbReference type="Proteomes" id="UP000835052"/>
    </source>
</evidence>
<protein>
    <submittedName>
        <fullName evidence="2">Uncharacterized protein</fullName>
    </submittedName>
</protein>
<dbReference type="EMBL" id="CAJGYM010000061">
    <property type="protein sequence ID" value="CAD6195816.1"/>
    <property type="molecule type" value="Genomic_DNA"/>
</dbReference>
<feature type="region of interest" description="Disordered" evidence="1">
    <location>
        <begin position="55"/>
        <end position="77"/>
    </location>
</feature>
<reference evidence="2" key="1">
    <citation type="submission" date="2020-10" db="EMBL/GenBank/DDBJ databases">
        <authorList>
            <person name="Kikuchi T."/>
        </authorList>
    </citation>
    <scope>NUCLEOTIDE SEQUENCE</scope>
    <source>
        <strain evidence="2">NKZ352</strain>
    </source>
</reference>
<proteinExistence type="predicted"/>
<organism evidence="2 3">
    <name type="scientific">Caenorhabditis auriculariae</name>
    <dbReference type="NCBI Taxonomy" id="2777116"/>
    <lineage>
        <taxon>Eukaryota</taxon>
        <taxon>Metazoa</taxon>
        <taxon>Ecdysozoa</taxon>
        <taxon>Nematoda</taxon>
        <taxon>Chromadorea</taxon>
        <taxon>Rhabditida</taxon>
        <taxon>Rhabditina</taxon>
        <taxon>Rhabditomorpha</taxon>
        <taxon>Rhabditoidea</taxon>
        <taxon>Rhabditidae</taxon>
        <taxon>Peloderinae</taxon>
        <taxon>Caenorhabditis</taxon>
    </lineage>
</organism>